<dbReference type="InterPro" id="IPR051217">
    <property type="entry name" value="Insect_Cuticle_Struc_Prot"/>
</dbReference>
<evidence type="ECO:0000256" key="3">
    <source>
        <dbReference type="SAM" id="MobiDB-lite"/>
    </source>
</evidence>
<keyword evidence="4" id="KW-1185">Reference proteome</keyword>
<dbReference type="RefSeq" id="XP_013793737.1">
    <property type="nucleotide sequence ID" value="XM_013938283.1"/>
</dbReference>
<evidence type="ECO:0000313" key="4">
    <source>
        <dbReference type="Proteomes" id="UP000694941"/>
    </source>
</evidence>
<dbReference type="InterPro" id="IPR000618">
    <property type="entry name" value="Insect_cuticle"/>
</dbReference>
<name>A0ABM1C3Z0_LIMPO</name>
<dbReference type="GeneID" id="106477750"/>
<dbReference type="InterPro" id="IPR031311">
    <property type="entry name" value="CHIT_BIND_RR_consensus"/>
</dbReference>
<dbReference type="PANTHER" id="PTHR12236">
    <property type="entry name" value="STRUCTURAL CONTITUENT OF CUTICLE"/>
    <property type="match status" value="1"/>
</dbReference>
<evidence type="ECO:0000256" key="1">
    <source>
        <dbReference type="ARBA" id="ARBA00022460"/>
    </source>
</evidence>
<feature type="region of interest" description="Disordered" evidence="3">
    <location>
        <begin position="259"/>
        <end position="278"/>
    </location>
</feature>
<organism evidence="4 5">
    <name type="scientific">Limulus polyphemus</name>
    <name type="common">Atlantic horseshoe crab</name>
    <dbReference type="NCBI Taxonomy" id="6850"/>
    <lineage>
        <taxon>Eukaryota</taxon>
        <taxon>Metazoa</taxon>
        <taxon>Ecdysozoa</taxon>
        <taxon>Arthropoda</taxon>
        <taxon>Chelicerata</taxon>
        <taxon>Merostomata</taxon>
        <taxon>Xiphosura</taxon>
        <taxon>Limulidae</taxon>
        <taxon>Limulus</taxon>
    </lineage>
</organism>
<accession>A0ABM1C3Z0</accession>
<proteinExistence type="predicted"/>
<dbReference type="Proteomes" id="UP000694941">
    <property type="component" value="Unplaced"/>
</dbReference>
<feature type="region of interest" description="Disordered" evidence="3">
    <location>
        <begin position="151"/>
        <end position="208"/>
    </location>
</feature>
<evidence type="ECO:0000313" key="5">
    <source>
        <dbReference type="RefSeq" id="XP_013793737.1"/>
    </source>
</evidence>
<sequence length="361" mass="35705">ISPGENPADTNIVGLPGGAPVGPVGGYGVLHDPAPVAAPVPVDDPVSVGGYAVLHAPGAVAAPVLVNDPVSVGGYAVLHAPGAVAAPVPADAPVPPSPFSFMYTAEGDGSTSSRSESGTVGGEITGSYSLEIGDGRKRALPFNFMYSAPAGGGASSRSESGDVSGNVAGSYSVEDPDGRRRKVDYTAGSGGFRANVQSNEPGVEPGSNPADVEINTYAGLPMIPASGPAGAPALVAAGVPEFGVGGPFDFMYTAPAGGGYSSRSESGDGGRRVKGSYSVEHPSGQKRVVDYSAGDLGFTATVKSNEQGIKPGDNPASVSILSLPGVPAPAAPTPPAPAGAPAAEAPALYYSEHLHLSKLFF</sequence>
<protein>
    <submittedName>
        <fullName evidence="5">Uncharacterized protein LOC106477750</fullName>
    </submittedName>
</protein>
<dbReference type="PROSITE" id="PS51155">
    <property type="entry name" value="CHIT_BIND_RR_2"/>
    <property type="match status" value="2"/>
</dbReference>
<dbReference type="Pfam" id="PF00379">
    <property type="entry name" value="Chitin_bind_4"/>
    <property type="match status" value="3"/>
</dbReference>
<reference evidence="5" key="1">
    <citation type="submission" date="2025-08" db="UniProtKB">
        <authorList>
            <consortium name="RefSeq"/>
        </authorList>
    </citation>
    <scope>IDENTIFICATION</scope>
    <source>
        <tissue evidence="5">Muscle</tissue>
    </source>
</reference>
<feature type="non-terminal residue" evidence="5">
    <location>
        <position position="1"/>
    </location>
</feature>
<keyword evidence="1 2" id="KW-0193">Cuticle</keyword>
<evidence type="ECO:0000256" key="2">
    <source>
        <dbReference type="PROSITE-ProRule" id="PRU00497"/>
    </source>
</evidence>
<dbReference type="PROSITE" id="PS00233">
    <property type="entry name" value="CHIT_BIND_RR_1"/>
    <property type="match status" value="1"/>
</dbReference>
<dbReference type="PANTHER" id="PTHR12236:SF95">
    <property type="entry name" value="CUTICULAR PROTEIN 76BD, ISOFORM C-RELATED"/>
    <property type="match status" value="1"/>
</dbReference>
<gene>
    <name evidence="5" type="primary">LOC106477750</name>
</gene>